<protein>
    <recommendedName>
        <fullName evidence="4">Parvulin-like PPIase</fullName>
        <ecNumber evidence="3">5.2.1.8</ecNumber>
    </recommendedName>
    <alternativeName>
        <fullName evidence="6">Peptidyl-prolyl cis-trans isomerase plp</fullName>
    </alternativeName>
    <alternativeName>
        <fullName evidence="7">Rotamase plp</fullName>
    </alternativeName>
</protein>
<comment type="catalytic activity">
    <reaction evidence="1">
        <text>[protein]-peptidylproline (omega=180) = [protein]-peptidylproline (omega=0)</text>
        <dbReference type="Rhea" id="RHEA:16237"/>
        <dbReference type="Rhea" id="RHEA-COMP:10747"/>
        <dbReference type="Rhea" id="RHEA-COMP:10748"/>
        <dbReference type="ChEBI" id="CHEBI:83833"/>
        <dbReference type="ChEBI" id="CHEBI:83834"/>
        <dbReference type="EC" id="5.2.1.8"/>
    </reaction>
</comment>
<evidence type="ECO:0000256" key="5">
    <source>
        <dbReference type="ARBA" id="ARBA00023110"/>
    </source>
</evidence>
<organism evidence="10 11">
    <name type="scientific">Rhizobium oryziradicis</name>
    <dbReference type="NCBI Taxonomy" id="1867956"/>
    <lineage>
        <taxon>Bacteria</taxon>
        <taxon>Pseudomonadati</taxon>
        <taxon>Pseudomonadota</taxon>
        <taxon>Alphaproteobacteria</taxon>
        <taxon>Hyphomicrobiales</taxon>
        <taxon>Rhizobiaceae</taxon>
        <taxon>Rhizobium/Agrobacterium group</taxon>
        <taxon>Rhizobium</taxon>
    </lineage>
</organism>
<dbReference type="SUPFAM" id="SSF109998">
    <property type="entry name" value="Triger factor/SurA peptide-binding domain-like"/>
    <property type="match status" value="1"/>
</dbReference>
<comment type="caution">
    <text evidence="10">The sequence shown here is derived from an EMBL/GenBank/DDBJ whole genome shotgun (WGS) entry which is preliminary data.</text>
</comment>
<dbReference type="GO" id="GO:0003755">
    <property type="term" value="F:peptidyl-prolyl cis-trans isomerase activity"/>
    <property type="evidence" value="ECO:0007669"/>
    <property type="project" value="UniProtKB-KW"/>
</dbReference>
<accession>A0A1Q8ZSD5</accession>
<dbReference type="EMBL" id="MKIM01000026">
    <property type="protein sequence ID" value="OLP45008.1"/>
    <property type="molecule type" value="Genomic_DNA"/>
</dbReference>
<comment type="similarity">
    <text evidence="2">Belongs to the PpiC/parvulin rotamase family.</text>
</comment>
<evidence type="ECO:0000256" key="7">
    <source>
        <dbReference type="ARBA" id="ARBA00031484"/>
    </source>
</evidence>
<reference evidence="10 11" key="1">
    <citation type="submission" date="2016-09" db="EMBL/GenBank/DDBJ databases">
        <title>Rhizobium oryziradicis sp. nov., isolated from the root of rice.</title>
        <authorList>
            <person name="Zhao J."/>
            <person name="Zhang X."/>
        </authorList>
    </citation>
    <scope>NUCLEOTIDE SEQUENCE [LARGE SCALE GENOMIC DNA]</scope>
    <source>
        <strain evidence="10 11">N19</strain>
    </source>
</reference>
<dbReference type="InterPro" id="IPR027304">
    <property type="entry name" value="Trigger_fact/SurA_dom_sf"/>
</dbReference>
<evidence type="ECO:0000256" key="1">
    <source>
        <dbReference type="ARBA" id="ARBA00000971"/>
    </source>
</evidence>
<dbReference type="PANTHER" id="PTHR47245:SF2">
    <property type="entry name" value="PEPTIDYL-PROLYL CIS-TRANS ISOMERASE HP_0175-RELATED"/>
    <property type="match status" value="1"/>
</dbReference>
<dbReference type="AlphaFoldDB" id="A0A1Q8ZSD5"/>
<sequence>MASFLSKVTVNGEIISAEAIADEAQNHPAPKSKPGLAWTAAARALAIRALLLQEARRRGLEPDPQEVSEGKIETTDEALVRQVVDLAVEPGVPTDAEVLAAYEEAPDRWRAPTLYEAAHILLPVRPDDPVGLTTAQAQAEALLVEIRRNPRAFDTLARENSACSSREAGGRLGQLISGDTVPEFEAAMDALIEGAISELPILSRYGLHIIRLDARAEGAVLPFEAAAPSVRDMLEKAAWANAARDFVAELVAGAEVTGVRLKAA</sequence>
<evidence type="ECO:0000256" key="2">
    <source>
        <dbReference type="ARBA" id="ARBA00007656"/>
    </source>
</evidence>
<name>A0A1Q8ZSD5_9HYPH</name>
<evidence type="ECO:0000259" key="9">
    <source>
        <dbReference type="PROSITE" id="PS50198"/>
    </source>
</evidence>
<gene>
    <name evidence="10" type="ORF">BJF95_05380</name>
</gene>
<dbReference type="InterPro" id="IPR050245">
    <property type="entry name" value="PrsA_foldase"/>
</dbReference>
<dbReference type="InterPro" id="IPR023058">
    <property type="entry name" value="PPIase_PpiC_CS"/>
</dbReference>
<evidence type="ECO:0000256" key="3">
    <source>
        <dbReference type="ARBA" id="ARBA00013194"/>
    </source>
</evidence>
<evidence type="ECO:0000313" key="10">
    <source>
        <dbReference type="EMBL" id="OLP45008.1"/>
    </source>
</evidence>
<dbReference type="InterPro" id="IPR046357">
    <property type="entry name" value="PPIase_dom_sf"/>
</dbReference>
<evidence type="ECO:0000256" key="4">
    <source>
        <dbReference type="ARBA" id="ARBA00018370"/>
    </source>
</evidence>
<evidence type="ECO:0000256" key="8">
    <source>
        <dbReference type="PROSITE-ProRule" id="PRU00278"/>
    </source>
</evidence>
<keyword evidence="5 8" id="KW-0697">Rotamase</keyword>
<dbReference type="InterPro" id="IPR000297">
    <property type="entry name" value="PPIase_PpiC"/>
</dbReference>
<dbReference type="SUPFAM" id="SSF54534">
    <property type="entry name" value="FKBP-like"/>
    <property type="match status" value="1"/>
</dbReference>
<dbReference type="EC" id="5.2.1.8" evidence="3"/>
<dbReference type="RefSeq" id="WP_075639508.1">
    <property type="nucleotide sequence ID" value="NZ_MKIM01000026.1"/>
</dbReference>
<dbReference type="Proteomes" id="UP000186894">
    <property type="component" value="Unassembled WGS sequence"/>
</dbReference>
<dbReference type="PROSITE" id="PS50198">
    <property type="entry name" value="PPIC_PPIASE_2"/>
    <property type="match status" value="1"/>
</dbReference>
<dbReference type="Pfam" id="PF00639">
    <property type="entry name" value="Rotamase"/>
    <property type="match status" value="1"/>
</dbReference>
<proteinExistence type="inferred from homology"/>
<feature type="domain" description="PpiC" evidence="9">
    <location>
        <begin position="112"/>
        <end position="214"/>
    </location>
</feature>
<keyword evidence="8" id="KW-0413">Isomerase</keyword>
<dbReference type="STRING" id="1867956.BJF95_05380"/>
<evidence type="ECO:0000313" key="11">
    <source>
        <dbReference type="Proteomes" id="UP000186894"/>
    </source>
</evidence>
<dbReference type="Gene3D" id="3.10.50.40">
    <property type="match status" value="1"/>
</dbReference>
<keyword evidence="11" id="KW-1185">Reference proteome</keyword>
<evidence type="ECO:0000256" key="6">
    <source>
        <dbReference type="ARBA" id="ARBA00030642"/>
    </source>
</evidence>
<dbReference type="PANTHER" id="PTHR47245">
    <property type="entry name" value="PEPTIDYLPROLYL ISOMERASE"/>
    <property type="match status" value="1"/>
</dbReference>
<dbReference type="PROSITE" id="PS01096">
    <property type="entry name" value="PPIC_PPIASE_1"/>
    <property type="match status" value="1"/>
</dbReference>
<dbReference type="OrthoDB" id="196786at2"/>